<dbReference type="RefSeq" id="WP_145356847.1">
    <property type="nucleotide sequence ID" value="NZ_CP036265.1"/>
</dbReference>
<evidence type="ECO:0008006" key="4">
    <source>
        <dbReference type="Google" id="ProtNLM"/>
    </source>
</evidence>
<dbReference type="KEGG" id="acaf:CA12_02650"/>
<proteinExistence type="predicted"/>
<evidence type="ECO:0000313" key="3">
    <source>
        <dbReference type="Proteomes" id="UP000318741"/>
    </source>
</evidence>
<organism evidence="2 3">
    <name type="scientific">Alienimonas californiensis</name>
    <dbReference type="NCBI Taxonomy" id="2527989"/>
    <lineage>
        <taxon>Bacteria</taxon>
        <taxon>Pseudomonadati</taxon>
        <taxon>Planctomycetota</taxon>
        <taxon>Planctomycetia</taxon>
        <taxon>Planctomycetales</taxon>
        <taxon>Planctomycetaceae</taxon>
        <taxon>Alienimonas</taxon>
    </lineage>
</organism>
<gene>
    <name evidence="2" type="ORF">CA12_02650</name>
</gene>
<dbReference type="Proteomes" id="UP000318741">
    <property type="component" value="Chromosome"/>
</dbReference>
<keyword evidence="3" id="KW-1185">Reference proteome</keyword>
<feature type="chain" id="PRO_5021937659" description="Outer membrane efflux protein" evidence="1">
    <location>
        <begin position="33"/>
        <end position="142"/>
    </location>
</feature>
<accession>A0A517P488</accession>
<evidence type="ECO:0000256" key="1">
    <source>
        <dbReference type="SAM" id="SignalP"/>
    </source>
</evidence>
<keyword evidence="1" id="KW-0732">Signal</keyword>
<protein>
    <recommendedName>
        <fullName evidence="4">Outer membrane efflux protein</fullName>
    </recommendedName>
</protein>
<sequence length="142" mass="14811" precursor="true">MPRLFAGRAAALPLVAALPLAAALLLIAPAVAAAQAGPVGPGGQTPSNNPTLSPYLGLLNRNNTTAFNYYGFVRPQQRITAEVGQLRQSLRNTQSELSRTQTLLIDQPAVDARLIGTTGHGTSFGNTAGFFGRGAPQFGGRR</sequence>
<feature type="signal peptide" evidence="1">
    <location>
        <begin position="1"/>
        <end position="32"/>
    </location>
</feature>
<evidence type="ECO:0000313" key="2">
    <source>
        <dbReference type="EMBL" id="QDT14197.1"/>
    </source>
</evidence>
<name>A0A517P488_9PLAN</name>
<reference evidence="2 3" key="1">
    <citation type="submission" date="2019-02" db="EMBL/GenBank/DDBJ databases">
        <title>Deep-cultivation of Planctomycetes and their phenomic and genomic characterization uncovers novel biology.</title>
        <authorList>
            <person name="Wiegand S."/>
            <person name="Jogler M."/>
            <person name="Boedeker C."/>
            <person name="Pinto D."/>
            <person name="Vollmers J."/>
            <person name="Rivas-Marin E."/>
            <person name="Kohn T."/>
            <person name="Peeters S.H."/>
            <person name="Heuer A."/>
            <person name="Rast P."/>
            <person name="Oberbeckmann S."/>
            <person name="Bunk B."/>
            <person name="Jeske O."/>
            <person name="Meyerdierks A."/>
            <person name="Storesund J.E."/>
            <person name="Kallscheuer N."/>
            <person name="Luecker S."/>
            <person name="Lage O.M."/>
            <person name="Pohl T."/>
            <person name="Merkel B.J."/>
            <person name="Hornburger P."/>
            <person name="Mueller R.-W."/>
            <person name="Bruemmer F."/>
            <person name="Labrenz M."/>
            <person name="Spormann A.M."/>
            <person name="Op den Camp H."/>
            <person name="Overmann J."/>
            <person name="Amann R."/>
            <person name="Jetten M.S.M."/>
            <person name="Mascher T."/>
            <person name="Medema M.H."/>
            <person name="Devos D.P."/>
            <person name="Kaster A.-K."/>
            <person name="Ovreas L."/>
            <person name="Rohde M."/>
            <person name="Galperin M.Y."/>
            <person name="Jogler C."/>
        </authorList>
    </citation>
    <scope>NUCLEOTIDE SEQUENCE [LARGE SCALE GENOMIC DNA]</scope>
    <source>
        <strain evidence="2 3">CA12</strain>
    </source>
</reference>
<dbReference type="OrthoDB" id="291507at2"/>
<dbReference type="EMBL" id="CP036265">
    <property type="protein sequence ID" value="QDT14197.1"/>
    <property type="molecule type" value="Genomic_DNA"/>
</dbReference>
<dbReference type="AlphaFoldDB" id="A0A517P488"/>